<accession>A2DAB8</accession>
<feature type="transmembrane region" description="Helical" evidence="9">
    <location>
        <begin position="14"/>
        <end position="34"/>
    </location>
</feature>
<dbReference type="FunCoup" id="A2DAB8">
    <property type="interactions" value="29"/>
</dbReference>
<dbReference type="RefSeq" id="XP_001583752.1">
    <property type="nucleotide sequence ID" value="XM_001583702.1"/>
</dbReference>
<keyword evidence="5" id="KW-0378">Hydrolase</keyword>
<dbReference type="AlphaFoldDB" id="A2DAB8"/>
<evidence type="ECO:0000313" key="12">
    <source>
        <dbReference type="Proteomes" id="UP000001542"/>
    </source>
</evidence>
<dbReference type="Gene3D" id="1.20.1540.10">
    <property type="entry name" value="Rhomboid-like"/>
    <property type="match status" value="1"/>
</dbReference>
<feature type="transmembrane region" description="Helical" evidence="9">
    <location>
        <begin position="179"/>
        <end position="200"/>
    </location>
</feature>
<evidence type="ECO:0000256" key="4">
    <source>
        <dbReference type="ARBA" id="ARBA00022692"/>
    </source>
</evidence>
<dbReference type="Pfam" id="PF01694">
    <property type="entry name" value="Rhomboid"/>
    <property type="match status" value="1"/>
</dbReference>
<keyword evidence="4 9" id="KW-0812">Transmembrane</keyword>
<keyword evidence="3" id="KW-0645">Protease</keyword>
<feature type="compositionally biased region" description="Low complexity" evidence="8">
    <location>
        <begin position="264"/>
        <end position="279"/>
    </location>
</feature>
<dbReference type="InterPro" id="IPR022764">
    <property type="entry name" value="Peptidase_S54_rhomboid_dom"/>
</dbReference>
<dbReference type="GO" id="GO:0004252">
    <property type="term" value="F:serine-type endopeptidase activity"/>
    <property type="evidence" value="ECO:0007669"/>
    <property type="project" value="InterPro"/>
</dbReference>
<dbReference type="VEuPathDB" id="TrichDB:TVAG_476950"/>
<feature type="transmembrane region" description="Helical" evidence="9">
    <location>
        <begin position="120"/>
        <end position="138"/>
    </location>
</feature>
<name>A2DAB8_TRIV3</name>
<evidence type="ECO:0000256" key="6">
    <source>
        <dbReference type="ARBA" id="ARBA00022989"/>
    </source>
</evidence>
<reference evidence="11" key="1">
    <citation type="submission" date="2006-10" db="EMBL/GenBank/DDBJ databases">
        <authorList>
            <person name="Amadeo P."/>
            <person name="Zhao Q."/>
            <person name="Wortman J."/>
            <person name="Fraser-Liggett C."/>
            <person name="Carlton J."/>
        </authorList>
    </citation>
    <scope>NUCLEOTIDE SEQUENCE</scope>
    <source>
        <strain evidence="11">G3</strain>
    </source>
</reference>
<feature type="compositionally biased region" description="Acidic residues" evidence="8">
    <location>
        <begin position="248"/>
        <end position="257"/>
    </location>
</feature>
<evidence type="ECO:0000256" key="2">
    <source>
        <dbReference type="ARBA" id="ARBA00009045"/>
    </source>
</evidence>
<dbReference type="EMBL" id="DS113182">
    <property type="protein sequence ID" value="EAY22766.1"/>
    <property type="molecule type" value="Genomic_DNA"/>
</dbReference>
<dbReference type="GO" id="GO:0030968">
    <property type="term" value="P:endoplasmic reticulum unfolded protein response"/>
    <property type="evidence" value="ECO:0000318"/>
    <property type="project" value="GO_Central"/>
</dbReference>
<comment type="subcellular location">
    <subcellularLocation>
        <location evidence="1">Membrane</location>
        <topology evidence="1">Multi-pass membrane protein</topology>
    </subcellularLocation>
</comment>
<dbReference type="GO" id="GO:0005047">
    <property type="term" value="F:signal recognition particle binding"/>
    <property type="evidence" value="ECO:0000318"/>
    <property type="project" value="GO_Central"/>
</dbReference>
<evidence type="ECO:0000259" key="10">
    <source>
        <dbReference type="Pfam" id="PF01694"/>
    </source>
</evidence>
<keyword evidence="6 9" id="KW-1133">Transmembrane helix</keyword>
<dbReference type="FunFam" id="1.20.1540.10:FF:000008">
    <property type="entry name" value="RHOMBOID-like protein 13"/>
    <property type="match status" value="1"/>
</dbReference>
<dbReference type="eggNOG" id="KOG2632">
    <property type="taxonomic scope" value="Eukaryota"/>
</dbReference>
<feature type="domain" description="Peptidase S54 rhomboid" evidence="10">
    <location>
        <begin position="49"/>
        <end position="197"/>
    </location>
</feature>
<dbReference type="GO" id="GO:0036503">
    <property type="term" value="P:ERAD pathway"/>
    <property type="evidence" value="ECO:0000318"/>
    <property type="project" value="GO_Central"/>
</dbReference>
<gene>
    <name evidence="11" type="ORF">TVAG_476950</name>
</gene>
<reference evidence="11" key="2">
    <citation type="journal article" date="2007" name="Science">
        <title>Draft genome sequence of the sexually transmitted pathogen Trichomonas vaginalis.</title>
        <authorList>
            <person name="Carlton J.M."/>
            <person name="Hirt R.P."/>
            <person name="Silva J.C."/>
            <person name="Delcher A.L."/>
            <person name="Schatz M."/>
            <person name="Zhao Q."/>
            <person name="Wortman J.R."/>
            <person name="Bidwell S.L."/>
            <person name="Alsmark U.C.M."/>
            <person name="Besteiro S."/>
            <person name="Sicheritz-Ponten T."/>
            <person name="Noel C.J."/>
            <person name="Dacks J.B."/>
            <person name="Foster P.G."/>
            <person name="Simillion C."/>
            <person name="Van de Peer Y."/>
            <person name="Miranda-Saavedra D."/>
            <person name="Barton G.J."/>
            <person name="Westrop G.D."/>
            <person name="Mueller S."/>
            <person name="Dessi D."/>
            <person name="Fiori P.L."/>
            <person name="Ren Q."/>
            <person name="Paulsen I."/>
            <person name="Zhang H."/>
            <person name="Bastida-Corcuera F.D."/>
            <person name="Simoes-Barbosa A."/>
            <person name="Brown M.T."/>
            <person name="Hayes R.D."/>
            <person name="Mukherjee M."/>
            <person name="Okumura C.Y."/>
            <person name="Schneider R."/>
            <person name="Smith A.J."/>
            <person name="Vanacova S."/>
            <person name="Villalvazo M."/>
            <person name="Haas B.J."/>
            <person name="Pertea M."/>
            <person name="Feldblyum T.V."/>
            <person name="Utterback T.R."/>
            <person name="Shu C.L."/>
            <person name="Osoegawa K."/>
            <person name="de Jong P.J."/>
            <person name="Hrdy I."/>
            <person name="Horvathova L."/>
            <person name="Zubacova Z."/>
            <person name="Dolezal P."/>
            <person name="Malik S.B."/>
            <person name="Logsdon J.M. Jr."/>
            <person name="Henze K."/>
            <person name="Gupta A."/>
            <person name="Wang C.C."/>
            <person name="Dunne R.L."/>
            <person name="Upcroft J.A."/>
            <person name="Upcroft P."/>
            <person name="White O."/>
            <person name="Salzberg S.L."/>
            <person name="Tang P."/>
            <person name="Chiu C.-H."/>
            <person name="Lee Y.-S."/>
            <person name="Embley T.M."/>
            <person name="Coombs G.H."/>
            <person name="Mottram J.C."/>
            <person name="Tachezy J."/>
            <person name="Fraser-Liggett C.M."/>
            <person name="Johnson P.J."/>
        </authorList>
    </citation>
    <scope>NUCLEOTIDE SEQUENCE [LARGE SCALE GENOMIC DNA]</scope>
    <source>
        <strain evidence="11">G3</strain>
    </source>
</reference>
<evidence type="ECO:0000256" key="9">
    <source>
        <dbReference type="SAM" id="Phobius"/>
    </source>
</evidence>
<comment type="similarity">
    <text evidence="2">Belongs to the peptidase S54 family.</text>
</comment>
<evidence type="ECO:0000313" key="11">
    <source>
        <dbReference type="EMBL" id="EAY22766.1"/>
    </source>
</evidence>
<dbReference type="InterPro" id="IPR035952">
    <property type="entry name" value="Rhomboid-like_sf"/>
</dbReference>
<dbReference type="SMART" id="SM01160">
    <property type="entry name" value="DUF1751"/>
    <property type="match status" value="1"/>
</dbReference>
<evidence type="ECO:0000256" key="5">
    <source>
        <dbReference type="ARBA" id="ARBA00022801"/>
    </source>
</evidence>
<feature type="region of interest" description="Disordered" evidence="8">
    <location>
        <begin position="248"/>
        <end position="289"/>
    </location>
</feature>
<dbReference type="GO" id="GO:0005789">
    <property type="term" value="C:endoplasmic reticulum membrane"/>
    <property type="evidence" value="ECO:0000318"/>
    <property type="project" value="GO_Central"/>
</dbReference>
<dbReference type="OrthoDB" id="10257275at2759"/>
<keyword evidence="12" id="KW-1185">Reference proteome</keyword>
<evidence type="ECO:0000256" key="7">
    <source>
        <dbReference type="ARBA" id="ARBA00023136"/>
    </source>
</evidence>
<dbReference type="Proteomes" id="UP000001542">
    <property type="component" value="Unassembled WGS sequence"/>
</dbReference>
<dbReference type="PANTHER" id="PTHR43066">
    <property type="entry name" value="RHOMBOID-RELATED PROTEIN"/>
    <property type="match status" value="1"/>
</dbReference>
<evidence type="ECO:0000256" key="1">
    <source>
        <dbReference type="ARBA" id="ARBA00004141"/>
    </source>
</evidence>
<evidence type="ECO:0000256" key="3">
    <source>
        <dbReference type="ARBA" id="ARBA00022670"/>
    </source>
</evidence>
<dbReference type="KEGG" id="tva:5468324"/>
<evidence type="ECO:0000256" key="8">
    <source>
        <dbReference type="SAM" id="MobiDB-lite"/>
    </source>
</evidence>
<dbReference type="VEuPathDB" id="TrichDB:TVAGG3_0267080"/>
<keyword evidence="7 9" id="KW-0472">Membrane</keyword>
<dbReference type="PANTHER" id="PTHR43066:SF1">
    <property type="entry name" value="RHOMBOID PROTEIN 2"/>
    <property type="match status" value="1"/>
</dbReference>
<dbReference type="OMA" id="FCAIEVE"/>
<feature type="transmembrane region" description="Helical" evidence="9">
    <location>
        <begin position="90"/>
        <end position="114"/>
    </location>
</feature>
<feature type="transmembrane region" description="Helical" evidence="9">
    <location>
        <begin position="150"/>
        <end position="173"/>
    </location>
</feature>
<dbReference type="STRING" id="5722.A2DAB8"/>
<dbReference type="InParanoid" id="A2DAB8"/>
<sequence>MLAWLDELPFGTKYLLIFMILLHIAKITLMPPLFMQKLYLNPFLVIKQNEYWRIFTSQYVHADIIHLAMNMMTFYQLGNFFERSVGTIAFFYYIFIFGVLSNLLDCLIAWFMAWGGRPEHFIGSAVGFSGVLFSLTVIDSAVSPGSQRSVMGLFLVPKDFYPWALLLFMSIIIPSASLLGHATGMVMGYLYIFGLLKWLVPSKETFSKIERKLCCCALNHNGYYAAENNGANQYQPYALFNNLAGNTENDDAAADDPENPHMLRPNARPNNNNRNNNDNIFHGTAHTIE</sequence>
<organism evidence="11 12">
    <name type="scientific">Trichomonas vaginalis (strain ATCC PRA-98 / G3)</name>
    <dbReference type="NCBI Taxonomy" id="412133"/>
    <lineage>
        <taxon>Eukaryota</taxon>
        <taxon>Metamonada</taxon>
        <taxon>Parabasalia</taxon>
        <taxon>Trichomonadida</taxon>
        <taxon>Trichomonadidae</taxon>
        <taxon>Trichomonas</taxon>
    </lineage>
</organism>
<dbReference type="SUPFAM" id="SSF144091">
    <property type="entry name" value="Rhomboid-like"/>
    <property type="match status" value="1"/>
</dbReference>
<proteinExistence type="inferred from homology"/>
<protein>
    <submittedName>
        <fullName evidence="11">Clan S-, family S54, Rhomboid-like serine peptidase</fullName>
    </submittedName>
</protein>